<protein>
    <submittedName>
        <fullName evidence="1">Uncharacterized protein</fullName>
    </submittedName>
</protein>
<evidence type="ECO:0000313" key="2">
    <source>
        <dbReference type="Proteomes" id="UP000319014"/>
    </source>
</evidence>
<keyword evidence="2" id="KW-1185">Reference proteome</keyword>
<organism evidence="1 2">
    <name type="scientific">Paracoccus laeviglucosivorans</name>
    <dbReference type="NCBI Taxonomy" id="1197861"/>
    <lineage>
        <taxon>Bacteria</taxon>
        <taxon>Pseudomonadati</taxon>
        <taxon>Pseudomonadota</taxon>
        <taxon>Alphaproteobacteria</taxon>
        <taxon>Rhodobacterales</taxon>
        <taxon>Paracoccaceae</taxon>
        <taxon>Paracoccus</taxon>
    </lineage>
</organism>
<gene>
    <name evidence="1" type="ORF">SAMN06265221_1518</name>
</gene>
<dbReference type="AlphaFoldDB" id="A0A521FUJ2"/>
<sequence>AWVANGVGYSIIGQQPSDMLHAIADEVRAQKQQPA</sequence>
<feature type="non-terminal residue" evidence="1">
    <location>
        <position position="1"/>
    </location>
</feature>
<proteinExistence type="predicted"/>
<name>A0A521FUJ2_9RHOB</name>
<accession>A0A521FUJ2</accession>
<evidence type="ECO:0000313" key="1">
    <source>
        <dbReference type="EMBL" id="SMO99895.1"/>
    </source>
</evidence>
<reference evidence="1 2" key="1">
    <citation type="submission" date="2017-05" db="EMBL/GenBank/DDBJ databases">
        <authorList>
            <person name="Varghese N."/>
            <person name="Submissions S."/>
        </authorList>
    </citation>
    <scope>NUCLEOTIDE SEQUENCE [LARGE SCALE GENOMIC DNA]</scope>
    <source>
        <strain evidence="1 2">DSM 100094</strain>
    </source>
</reference>
<dbReference type="EMBL" id="FXTK01000051">
    <property type="protein sequence ID" value="SMO99895.1"/>
    <property type="molecule type" value="Genomic_DNA"/>
</dbReference>
<dbReference type="Proteomes" id="UP000319014">
    <property type="component" value="Unassembled WGS sequence"/>
</dbReference>